<comment type="caution">
    <text evidence="1">The sequence shown here is derived from an EMBL/GenBank/DDBJ whole genome shotgun (WGS) entry which is preliminary data.</text>
</comment>
<evidence type="ECO:0000313" key="2">
    <source>
        <dbReference type="Proteomes" id="UP000784880"/>
    </source>
</evidence>
<evidence type="ECO:0000313" key="1">
    <source>
        <dbReference type="EMBL" id="MBU9714440.1"/>
    </source>
</evidence>
<sequence>MKNGLLEMVNYQARYMSYCKAKGIEPGAHFKSWDYIVWVQDKSEQFKRENGINSLNSDELHRKFTSWLLKEVS</sequence>
<accession>A0ABS6JPZ2</accession>
<name>A0ABS6JPZ2_9BACI</name>
<protein>
    <submittedName>
        <fullName evidence="1">Uncharacterized protein</fullName>
    </submittedName>
</protein>
<dbReference type="EMBL" id="JAHQCS010000178">
    <property type="protein sequence ID" value="MBU9714440.1"/>
    <property type="molecule type" value="Genomic_DNA"/>
</dbReference>
<gene>
    <name evidence="1" type="ORF">KS419_22115</name>
</gene>
<dbReference type="Proteomes" id="UP000784880">
    <property type="component" value="Unassembled WGS sequence"/>
</dbReference>
<keyword evidence="2" id="KW-1185">Reference proteome</keyword>
<proteinExistence type="predicted"/>
<dbReference type="RefSeq" id="WP_217069017.1">
    <property type="nucleotide sequence ID" value="NZ_JAHQCS010000178.1"/>
</dbReference>
<reference evidence="1 2" key="1">
    <citation type="submission" date="2021-06" db="EMBL/GenBank/DDBJ databases">
        <title>Bacillus sp. RD4P76, an endophyte from a halophyte.</title>
        <authorList>
            <person name="Sun J.-Q."/>
        </authorList>
    </citation>
    <scope>NUCLEOTIDE SEQUENCE [LARGE SCALE GENOMIC DNA]</scope>
    <source>
        <strain evidence="1 2">CGMCC 1.15917</strain>
    </source>
</reference>
<organism evidence="1 2">
    <name type="scientific">Evansella tamaricis</name>
    <dbReference type="NCBI Taxonomy" id="2069301"/>
    <lineage>
        <taxon>Bacteria</taxon>
        <taxon>Bacillati</taxon>
        <taxon>Bacillota</taxon>
        <taxon>Bacilli</taxon>
        <taxon>Bacillales</taxon>
        <taxon>Bacillaceae</taxon>
        <taxon>Evansella</taxon>
    </lineage>
</organism>